<evidence type="ECO:0000313" key="1">
    <source>
        <dbReference type="EMBL" id="MBA0881117.1"/>
    </source>
</evidence>
<dbReference type="Proteomes" id="UP000593576">
    <property type="component" value="Unassembled WGS sequence"/>
</dbReference>
<dbReference type="AlphaFoldDB" id="A0A7J9NDA4"/>
<proteinExistence type="predicted"/>
<dbReference type="EMBL" id="JABFAF010278752">
    <property type="protein sequence ID" value="MBA0881117.1"/>
    <property type="molecule type" value="Genomic_DNA"/>
</dbReference>
<organism evidence="1 2">
    <name type="scientific">Gossypium schwendimanii</name>
    <name type="common">Cotton</name>
    <dbReference type="NCBI Taxonomy" id="34291"/>
    <lineage>
        <taxon>Eukaryota</taxon>
        <taxon>Viridiplantae</taxon>
        <taxon>Streptophyta</taxon>
        <taxon>Embryophyta</taxon>
        <taxon>Tracheophyta</taxon>
        <taxon>Spermatophyta</taxon>
        <taxon>Magnoliopsida</taxon>
        <taxon>eudicotyledons</taxon>
        <taxon>Gunneridae</taxon>
        <taxon>Pentapetalae</taxon>
        <taxon>rosids</taxon>
        <taxon>malvids</taxon>
        <taxon>Malvales</taxon>
        <taxon>Malvaceae</taxon>
        <taxon>Malvoideae</taxon>
        <taxon>Gossypium</taxon>
    </lineage>
</organism>
<reference evidence="1 2" key="1">
    <citation type="journal article" date="2019" name="Genome Biol. Evol.">
        <title>Insights into the evolution of the New World diploid cottons (Gossypium, subgenus Houzingenia) based on genome sequencing.</title>
        <authorList>
            <person name="Grover C.E."/>
            <person name="Arick M.A. 2nd"/>
            <person name="Thrash A."/>
            <person name="Conover J.L."/>
            <person name="Sanders W.S."/>
            <person name="Peterson D.G."/>
            <person name="Frelichowski J.E."/>
            <person name="Scheffler J.A."/>
            <person name="Scheffler B.E."/>
            <person name="Wendel J.F."/>
        </authorList>
    </citation>
    <scope>NUCLEOTIDE SEQUENCE [LARGE SCALE GENOMIC DNA]</scope>
    <source>
        <strain evidence="1">1</strain>
        <tissue evidence="1">Leaf</tissue>
    </source>
</reference>
<sequence>MRTPPTFVLHLGNRFSAYGKRIHGFTSVFEDSSRQSLLESCKCTDLFEEVDEYNWDE</sequence>
<keyword evidence="2" id="KW-1185">Reference proteome</keyword>
<dbReference type="OrthoDB" id="993741at2759"/>
<comment type="caution">
    <text evidence="1">The sequence shown here is derived from an EMBL/GenBank/DDBJ whole genome shotgun (WGS) entry which is preliminary data.</text>
</comment>
<gene>
    <name evidence="1" type="ORF">Goshw_013183</name>
</gene>
<evidence type="ECO:0000313" key="2">
    <source>
        <dbReference type="Proteomes" id="UP000593576"/>
    </source>
</evidence>
<accession>A0A7J9NDA4</accession>
<protein>
    <submittedName>
        <fullName evidence="1">Uncharacterized protein</fullName>
    </submittedName>
</protein>
<name>A0A7J9NDA4_GOSSC</name>